<sequence>PEFQEGTLVISAVTAPGTGLQASTGIAQEIEGRLLEHPAVEATSRRTGRAELSAHAQGANASEIDVQVDLSEREMSEVTADVRARLSSIPGTNITIGQPIGHRIDHMLSGTRTDIALKIFGPDLYELRDLAGQVQGAIEGTPGLVDLSVARQADVPQLRLYPKRQEMAKYGVTPGHLNHAVEALVGGEAVSQVREGQLAFGLTVRLDSARRAGATSIRNVLIDTPTGPTVPVSRLATVQHERGPNTISREDVQRKIVVSANTSGRDVGSVVADLQRRIAEQVDLPENYYYEVGGQYENARQASRRIGWLSLVALLVVFLLLYQEFGSARAATLVLVNLPLALTGGVAALFLFLGGTLDIAAMVGFVTLFGIAVRNGILLVSHYITLLQEDKSLREAVLQGSMERLNPILMTALTAGLALIPLALGGGEPGKEIQTPLAIVTIGGLLTSTFLNMVVVPVLFDRFGDQEALRSASENHSLRD</sequence>
<dbReference type="Gene3D" id="3.30.70.1440">
    <property type="entry name" value="Multidrug efflux transporter AcrB pore domain"/>
    <property type="match status" value="1"/>
</dbReference>
<dbReference type="AlphaFoldDB" id="A0A9X2UB45"/>
<name>A0A9X2UB45_9BACT</name>
<organism evidence="2 3">
    <name type="scientific">Salinibacter ruber</name>
    <dbReference type="NCBI Taxonomy" id="146919"/>
    <lineage>
        <taxon>Bacteria</taxon>
        <taxon>Pseudomonadati</taxon>
        <taxon>Rhodothermota</taxon>
        <taxon>Rhodothermia</taxon>
        <taxon>Rhodothermales</taxon>
        <taxon>Salinibacteraceae</taxon>
        <taxon>Salinibacter</taxon>
    </lineage>
</organism>
<evidence type="ECO:0000313" key="3">
    <source>
        <dbReference type="Proteomes" id="UP001155010"/>
    </source>
</evidence>
<dbReference type="SUPFAM" id="SSF82693">
    <property type="entry name" value="Multidrug efflux transporter AcrB pore domain, PN1, PN2, PC1 and PC2 subdomains"/>
    <property type="match status" value="1"/>
</dbReference>
<keyword evidence="1" id="KW-0812">Transmembrane</keyword>
<dbReference type="Pfam" id="PF00873">
    <property type="entry name" value="ACR_tran"/>
    <property type="match status" value="1"/>
</dbReference>
<evidence type="ECO:0000256" key="1">
    <source>
        <dbReference type="SAM" id="Phobius"/>
    </source>
</evidence>
<dbReference type="SUPFAM" id="SSF82714">
    <property type="entry name" value="Multidrug efflux transporter AcrB TolC docking domain, DN and DC subdomains"/>
    <property type="match status" value="1"/>
</dbReference>
<accession>A0A9X2UB45</accession>
<dbReference type="SUPFAM" id="SSF82866">
    <property type="entry name" value="Multidrug efflux transporter AcrB transmembrane domain"/>
    <property type="match status" value="1"/>
</dbReference>
<dbReference type="Gene3D" id="3.30.2090.10">
    <property type="entry name" value="Multidrug efflux transporter AcrB TolC docking domain, DN and DC subdomains"/>
    <property type="match status" value="1"/>
</dbReference>
<feature type="transmembrane region" description="Helical" evidence="1">
    <location>
        <begin position="306"/>
        <end position="322"/>
    </location>
</feature>
<dbReference type="RefSeq" id="WP_259082429.1">
    <property type="nucleotide sequence ID" value="NZ_JANUBB010000015.1"/>
</dbReference>
<reference evidence="2" key="1">
    <citation type="submission" date="2022-08" db="EMBL/GenBank/DDBJ databases">
        <title>Genomic Encyclopedia of Type Strains, Phase V (KMG-V): Genome sequencing to study the core and pangenomes of soil and plant-associated prokaryotes.</title>
        <authorList>
            <person name="Whitman W."/>
        </authorList>
    </citation>
    <scope>NUCLEOTIDE SEQUENCE</scope>
    <source>
        <strain evidence="2">SP2017</strain>
    </source>
</reference>
<proteinExistence type="predicted"/>
<dbReference type="GO" id="GO:0005886">
    <property type="term" value="C:plasma membrane"/>
    <property type="evidence" value="ECO:0007669"/>
    <property type="project" value="TreeGrafter"/>
</dbReference>
<comment type="caution">
    <text evidence="2">The sequence shown here is derived from an EMBL/GenBank/DDBJ whole genome shotgun (WGS) entry which is preliminary data.</text>
</comment>
<dbReference type="GO" id="GO:0042910">
    <property type="term" value="F:xenobiotic transmembrane transporter activity"/>
    <property type="evidence" value="ECO:0007669"/>
    <property type="project" value="TreeGrafter"/>
</dbReference>
<dbReference type="Proteomes" id="UP001155010">
    <property type="component" value="Unassembled WGS sequence"/>
</dbReference>
<dbReference type="InterPro" id="IPR001036">
    <property type="entry name" value="Acrflvin-R"/>
</dbReference>
<feature type="transmembrane region" description="Helical" evidence="1">
    <location>
        <begin position="334"/>
        <end position="353"/>
    </location>
</feature>
<dbReference type="Gene3D" id="3.30.70.1430">
    <property type="entry name" value="Multidrug efflux transporter AcrB pore domain"/>
    <property type="match status" value="1"/>
</dbReference>
<feature type="transmembrane region" description="Helical" evidence="1">
    <location>
        <begin position="436"/>
        <end position="460"/>
    </location>
</feature>
<dbReference type="InterPro" id="IPR027463">
    <property type="entry name" value="AcrB_DN_DC_subdom"/>
</dbReference>
<feature type="non-terminal residue" evidence="2">
    <location>
        <position position="1"/>
    </location>
</feature>
<gene>
    <name evidence="2" type="ORF">GGP83_003058</name>
</gene>
<feature type="transmembrane region" description="Helical" evidence="1">
    <location>
        <begin position="405"/>
        <end position="424"/>
    </location>
</feature>
<dbReference type="Gene3D" id="1.20.1640.10">
    <property type="entry name" value="Multidrug efflux transporter AcrB transmembrane domain"/>
    <property type="match status" value="1"/>
</dbReference>
<keyword evidence="1" id="KW-0472">Membrane</keyword>
<dbReference type="PANTHER" id="PTHR32063">
    <property type="match status" value="1"/>
</dbReference>
<dbReference type="PANTHER" id="PTHR32063:SF4">
    <property type="entry name" value="SLR6043 PROTEIN"/>
    <property type="match status" value="1"/>
</dbReference>
<evidence type="ECO:0000313" key="2">
    <source>
        <dbReference type="EMBL" id="MCS3953083.1"/>
    </source>
</evidence>
<protein>
    <submittedName>
        <fullName evidence="2">Cu/Ag efflux pump CusA</fullName>
    </submittedName>
</protein>
<keyword evidence="1" id="KW-1133">Transmembrane helix</keyword>
<feature type="transmembrane region" description="Helical" evidence="1">
    <location>
        <begin position="359"/>
        <end position="384"/>
    </location>
</feature>
<dbReference type="EMBL" id="JANUBB010000015">
    <property type="protein sequence ID" value="MCS3953083.1"/>
    <property type="molecule type" value="Genomic_DNA"/>
</dbReference>